<dbReference type="EMBL" id="BGPR01040359">
    <property type="protein sequence ID" value="GBO16465.1"/>
    <property type="molecule type" value="Genomic_DNA"/>
</dbReference>
<gene>
    <name evidence="1" type="ORF">AVEN_146355_1</name>
</gene>
<protein>
    <submittedName>
        <fullName evidence="1">Uncharacterized protein</fullName>
    </submittedName>
</protein>
<name>A0A4Y2UTZ4_ARAVE</name>
<reference evidence="1 2" key="1">
    <citation type="journal article" date="2019" name="Sci. Rep.">
        <title>Orb-weaving spider Araneus ventricosus genome elucidates the spidroin gene catalogue.</title>
        <authorList>
            <person name="Kono N."/>
            <person name="Nakamura H."/>
            <person name="Ohtoshi R."/>
            <person name="Moran D.A.P."/>
            <person name="Shinohara A."/>
            <person name="Yoshida Y."/>
            <person name="Fujiwara M."/>
            <person name="Mori M."/>
            <person name="Tomita M."/>
            <person name="Arakawa K."/>
        </authorList>
    </citation>
    <scope>NUCLEOTIDE SEQUENCE [LARGE SCALE GENOMIC DNA]</scope>
</reference>
<sequence>MTEGWCKLIMFLRSEDLFLIPRQFQETKLVMKKTKQMNKRLKIFFGEDDEAEGISKKAESIEEDKLKESKDPWVPRDWDTRTHLKKARP</sequence>
<evidence type="ECO:0000313" key="2">
    <source>
        <dbReference type="Proteomes" id="UP000499080"/>
    </source>
</evidence>
<dbReference type="AlphaFoldDB" id="A0A4Y2UTZ4"/>
<accession>A0A4Y2UTZ4</accession>
<dbReference type="Proteomes" id="UP000499080">
    <property type="component" value="Unassembled WGS sequence"/>
</dbReference>
<keyword evidence="2" id="KW-1185">Reference proteome</keyword>
<evidence type="ECO:0000313" key="1">
    <source>
        <dbReference type="EMBL" id="GBO16465.1"/>
    </source>
</evidence>
<proteinExistence type="predicted"/>
<organism evidence="1 2">
    <name type="scientific">Araneus ventricosus</name>
    <name type="common">Orbweaver spider</name>
    <name type="synonym">Epeira ventricosa</name>
    <dbReference type="NCBI Taxonomy" id="182803"/>
    <lineage>
        <taxon>Eukaryota</taxon>
        <taxon>Metazoa</taxon>
        <taxon>Ecdysozoa</taxon>
        <taxon>Arthropoda</taxon>
        <taxon>Chelicerata</taxon>
        <taxon>Arachnida</taxon>
        <taxon>Araneae</taxon>
        <taxon>Araneomorphae</taxon>
        <taxon>Entelegynae</taxon>
        <taxon>Araneoidea</taxon>
        <taxon>Araneidae</taxon>
        <taxon>Araneus</taxon>
    </lineage>
</organism>
<comment type="caution">
    <text evidence="1">The sequence shown here is derived from an EMBL/GenBank/DDBJ whole genome shotgun (WGS) entry which is preliminary data.</text>
</comment>